<dbReference type="GO" id="GO:0000045">
    <property type="term" value="P:autophagosome assembly"/>
    <property type="evidence" value="ECO:0007669"/>
    <property type="project" value="TreeGrafter"/>
</dbReference>
<evidence type="ECO:0000256" key="8">
    <source>
        <dbReference type="ARBA" id="ARBA00023006"/>
    </source>
</evidence>
<keyword evidence="8" id="KW-0072">Autophagy</keyword>
<evidence type="ECO:0000256" key="2">
    <source>
        <dbReference type="ARBA" id="ARBA00007683"/>
    </source>
</evidence>
<keyword evidence="6" id="KW-0833">Ubl conjugation pathway</keyword>
<dbReference type="GO" id="GO:0044804">
    <property type="term" value="P:nucleophagy"/>
    <property type="evidence" value="ECO:0007669"/>
    <property type="project" value="TreeGrafter"/>
</dbReference>
<feature type="region of interest" description="Disordered" evidence="11">
    <location>
        <begin position="301"/>
        <end position="338"/>
    </location>
</feature>
<dbReference type="GO" id="GO:0005829">
    <property type="term" value="C:cytosol"/>
    <property type="evidence" value="ECO:0007669"/>
    <property type="project" value="TreeGrafter"/>
</dbReference>
<dbReference type="GO" id="GO:0000422">
    <property type="term" value="P:autophagy of mitochondrion"/>
    <property type="evidence" value="ECO:0007669"/>
    <property type="project" value="TreeGrafter"/>
</dbReference>
<dbReference type="Proteomes" id="UP000054270">
    <property type="component" value="Unassembled WGS sequence"/>
</dbReference>
<evidence type="ECO:0000256" key="9">
    <source>
        <dbReference type="ARBA" id="ARBA00032144"/>
    </source>
</evidence>
<name>A0A0D2KS96_HYPSF</name>
<dbReference type="PANTHER" id="PTHR12866">
    <property type="entry name" value="UBIQUITIN-LIKE-CONJUGATING ENZYME ATG3"/>
    <property type="match status" value="1"/>
</dbReference>
<dbReference type="GO" id="GO:0000407">
    <property type="term" value="C:phagophore assembly site"/>
    <property type="evidence" value="ECO:0007669"/>
    <property type="project" value="TreeGrafter"/>
</dbReference>
<dbReference type="OMA" id="HCPTWSW"/>
<keyword evidence="4" id="KW-0813">Transport</keyword>
<proteinExistence type="inferred from homology"/>
<dbReference type="GO" id="GO:0019776">
    <property type="term" value="F:Atg8-family ligase activity"/>
    <property type="evidence" value="ECO:0007669"/>
    <property type="project" value="TreeGrafter"/>
</dbReference>
<comment type="subcellular location">
    <subcellularLocation>
        <location evidence="1">Cytoplasm</location>
    </subcellularLocation>
</comment>
<organism evidence="12 13">
    <name type="scientific">Hypholoma sublateritium (strain FD-334 SS-4)</name>
    <dbReference type="NCBI Taxonomy" id="945553"/>
    <lineage>
        <taxon>Eukaryota</taxon>
        <taxon>Fungi</taxon>
        <taxon>Dikarya</taxon>
        <taxon>Basidiomycota</taxon>
        <taxon>Agaricomycotina</taxon>
        <taxon>Agaricomycetes</taxon>
        <taxon>Agaricomycetidae</taxon>
        <taxon>Agaricales</taxon>
        <taxon>Agaricineae</taxon>
        <taxon>Strophariaceae</taxon>
        <taxon>Hypholoma</taxon>
    </lineage>
</organism>
<evidence type="ECO:0000256" key="3">
    <source>
        <dbReference type="ARBA" id="ARBA00018067"/>
    </source>
</evidence>
<sequence length="372" mass="41004">MQALQSQIIAVREYLSPVLKESKFKEHGRITPEEFVAAGDFLAYKFPVWSWEKGDANKTRDFLPAEKQYLVTRGVPSLRRATALAYTDEDTDAERLISFADSGTPSAEGDEWVETHAGRKAYSKAGADHAEIGVIPDIDGPGDGDDVAGRMGTLALDKEPEIIDFDDIPDMEEEDLEDGDEATAAPKTVAPKAVPATEASPVEPAKGNLLRMRTYDVMITYDKYYQTPRVWLIGYDENGTPLTPTQIFQDISADHAHKTVTIEPFIHSTSLQAASVHPCKHASVMKKVIERMNNSVVAEQLARKSPAAKDAKDTSKKKWPFSRKTSGTGKDVAPSGEEEEVEGMRVDFYLVVFLKFIASIVPTIEVDSTTSF</sequence>
<dbReference type="PANTHER" id="PTHR12866:SF2">
    <property type="entry name" value="UBIQUITIN-LIKE-CONJUGATING ENZYME ATG3"/>
    <property type="match status" value="1"/>
</dbReference>
<dbReference type="Pfam" id="PF03987">
    <property type="entry name" value="Autophagy_act_C"/>
    <property type="match status" value="1"/>
</dbReference>
<evidence type="ECO:0000256" key="1">
    <source>
        <dbReference type="ARBA" id="ARBA00004496"/>
    </source>
</evidence>
<evidence type="ECO:0000256" key="7">
    <source>
        <dbReference type="ARBA" id="ARBA00022927"/>
    </source>
</evidence>
<dbReference type="EMBL" id="KN817602">
    <property type="protein sequence ID" value="KJA17537.1"/>
    <property type="molecule type" value="Genomic_DNA"/>
</dbReference>
<evidence type="ECO:0000256" key="11">
    <source>
        <dbReference type="SAM" id="MobiDB-lite"/>
    </source>
</evidence>
<dbReference type="GO" id="GO:0061723">
    <property type="term" value="P:glycophagy"/>
    <property type="evidence" value="ECO:0007669"/>
    <property type="project" value="TreeGrafter"/>
</dbReference>
<gene>
    <name evidence="12" type="ORF">HYPSUDRAFT_70644</name>
</gene>
<dbReference type="AlphaFoldDB" id="A0A0D2KS96"/>
<reference evidence="13" key="1">
    <citation type="submission" date="2014-04" db="EMBL/GenBank/DDBJ databases">
        <title>Evolutionary Origins and Diversification of the Mycorrhizal Mutualists.</title>
        <authorList>
            <consortium name="DOE Joint Genome Institute"/>
            <consortium name="Mycorrhizal Genomics Consortium"/>
            <person name="Kohler A."/>
            <person name="Kuo A."/>
            <person name="Nagy L.G."/>
            <person name="Floudas D."/>
            <person name="Copeland A."/>
            <person name="Barry K.W."/>
            <person name="Cichocki N."/>
            <person name="Veneault-Fourrey C."/>
            <person name="LaButti K."/>
            <person name="Lindquist E.A."/>
            <person name="Lipzen A."/>
            <person name="Lundell T."/>
            <person name="Morin E."/>
            <person name="Murat C."/>
            <person name="Riley R."/>
            <person name="Ohm R."/>
            <person name="Sun H."/>
            <person name="Tunlid A."/>
            <person name="Henrissat B."/>
            <person name="Grigoriev I.V."/>
            <person name="Hibbett D.S."/>
            <person name="Martin F."/>
        </authorList>
    </citation>
    <scope>NUCLEOTIDE SEQUENCE [LARGE SCALE GENOMIC DNA]</scope>
    <source>
        <strain evidence="13">FD-334 SS-4</strain>
    </source>
</reference>
<evidence type="ECO:0000256" key="10">
    <source>
        <dbReference type="ARBA" id="ARBA00033139"/>
    </source>
</evidence>
<feature type="compositionally biased region" description="Basic and acidic residues" evidence="11">
    <location>
        <begin position="307"/>
        <end position="316"/>
    </location>
</feature>
<accession>A0A0D2KS96</accession>
<dbReference type="OrthoDB" id="1584384at2759"/>
<comment type="similarity">
    <text evidence="2">Belongs to the ATG3 family.</text>
</comment>
<evidence type="ECO:0000313" key="13">
    <source>
        <dbReference type="Proteomes" id="UP000054270"/>
    </source>
</evidence>
<dbReference type="InterPro" id="IPR007135">
    <property type="entry name" value="Atg3/Atg10"/>
</dbReference>
<dbReference type="STRING" id="945553.A0A0D2KS96"/>
<evidence type="ECO:0000256" key="4">
    <source>
        <dbReference type="ARBA" id="ARBA00022448"/>
    </source>
</evidence>
<keyword evidence="5" id="KW-0963">Cytoplasm</keyword>
<evidence type="ECO:0000256" key="6">
    <source>
        <dbReference type="ARBA" id="ARBA00022786"/>
    </source>
</evidence>
<keyword evidence="13" id="KW-1185">Reference proteome</keyword>
<protein>
    <recommendedName>
        <fullName evidence="3">Autophagy-related protein 3</fullName>
    </recommendedName>
    <alternativeName>
        <fullName evidence="9 10">Autophagy-related E2-like conjugation enzyme ATG3</fullName>
    </alternativeName>
</protein>
<dbReference type="GO" id="GO:0015031">
    <property type="term" value="P:protein transport"/>
    <property type="evidence" value="ECO:0007669"/>
    <property type="project" value="UniProtKB-KW"/>
</dbReference>
<keyword evidence="7" id="KW-0653">Protein transport</keyword>
<evidence type="ECO:0000313" key="12">
    <source>
        <dbReference type="EMBL" id="KJA17537.1"/>
    </source>
</evidence>
<evidence type="ECO:0000256" key="5">
    <source>
        <dbReference type="ARBA" id="ARBA00022490"/>
    </source>
</evidence>